<dbReference type="EMBL" id="VYDO01000218">
    <property type="protein sequence ID" value="MYG38648.1"/>
    <property type="molecule type" value="Genomic_DNA"/>
</dbReference>
<proteinExistence type="predicted"/>
<comment type="caution">
    <text evidence="1">The sequence shown here is derived from an EMBL/GenBank/DDBJ whole genome shotgun (WGS) entry which is preliminary data.</text>
</comment>
<dbReference type="Gene3D" id="3.20.110.10">
    <property type="entry name" value="Glycoside hydrolase 38, N terminal domain"/>
    <property type="match status" value="1"/>
</dbReference>
<dbReference type="GO" id="GO:0030979">
    <property type="term" value="P:alpha-glucan biosynthetic process"/>
    <property type="evidence" value="ECO:0007669"/>
    <property type="project" value="InterPro"/>
</dbReference>
<dbReference type="SUPFAM" id="SSF88713">
    <property type="entry name" value="Glycoside hydrolase/deacetylase"/>
    <property type="match status" value="1"/>
</dbReference>
<organism evidence="1">
    <name type="scientific">Synechococcus sp. SB0676_bin_10</name>
    <dbReference type="NCBI Taxonomy" id="2604869"/>
    <lineage>
        <taxon>Bacteria</taxon>
        <taxon>Bacillati</taxon>
        <taxon>Cyanobacteriota</taxon>
        <taxon>Cyanophyceae</taxon>
        <taxon>Synechococcales</taxon>
        <taxon>Synechococcaceae</taxon>
        <taxon>Synechococcus</taxon>
    </lineage>
</organism>
<dbReference type="InterPro" id="IPR040042">
    <property type="entry name" value="Branching_enz_MT3115-like"/>
</dbReference>
<sequence length="87" mass="9660">MAAGHLALVLHGHLPFVRRLQAGSLQEDWFHQAVLESYLPLLHHLQRSAEDPRQSPALSLSLSPTLLAMLADPLRCGRFPDGVTCRQ</sequence>
<dbReference type="AlphaFoldDB" id="A0A6B1F8F3"/>
<dbReference type="PANTHER" id="PTHR41695:SF1">
    <property type="entry name" value="1,4-ALPHA-GLUCAN BRANCHING ENZYME TK1436"/>
    <property type="match status" value="1"/>
</dbReference>
<protein>
    <submittedName>
        <fullName evidence="1">DUF1957 domain-containing protein</fullName>
    </submittedName>
</protein>
<evidence type="ECO:0000313" key="1">
    <source>
        <dbReference type="EMBL" id="MYG38648.1"/>
    </source>
</evidence>
<feature type="non-terminal residue" evidence="1">
    <location>
        <position position="87"/>
    </location>
</feature>
<dbReference type="GO" id="GO:0005576">
    <property type="term" value="C:extracellular region"/>
    <property type="evidence" value="ECO:0007669"/>
    <property type="project" value="TreeGrafter"/>
</dbReference>
<gene>
    <name evidence="1" type="ORF">F4162_06685</name>
</gene>
<reference evidence="1" key="1">
    <citation type="submission" date="2019-09" db="EMBL/GenBank/DDBJ databases">
        <title>Characterisation of the sponge microbiome using genome-centric metagenomics.</title>
        <authorList>
            <person name="Engelberts J.P."/>
            <person name="Robbins S.J."/>
            <person name="De Goeij J.M."/>
            <person name="Aranda M."/>
            <person name="Bell S.C."/>
            <person name="Webster N.S."/>
        </authorList>
    </citation>
    <scope>NUCLEOTIDE SEQUENCE</scope>
    <source>
        <strain evidence="1">SB0676_bin_10</strain>
    </source>
</reference>
<name>A0A6B1F8F3_9SYNE</name>
<accession>A0A6B1F8F3</accession>
<dbReference type="InterPro" id="IPR011330">
    <property type="entry name" value="Glyco_hydro/deAcase_b/a-brl"/>
</dbReference>
<dbReference type="GO" id="GO:0003844">
    <property type="term" value="F:1,4-alpha-glucan branching enzyme activity"/>
    <property type="evidence" value="ECO:0007669"/>
    <property type="project" value="InterPro"/>
</dbReference>
<dbReference type="PANTHER" id="PTHR41695">
    <property type="entry name" value="1,4-ALPHA-GLUCAN BRANCHING ENZYME RV3031-RELATED"/>
    <property type="match status" value="1"/>
</dbReference>
<dbReference type="InterPro" id="IPR027291">
    <property type="entry name" value="Glyco_hydro_38_N_sf"/>
</dbReference>